<accession>A0A841ZT75</accession>
<sequence length="159" mass="17434">MKKRTNSSILLLFLLAVVLVSTACSNDSTTKDKKEEKKSSTKTEFVSKTVNNMNIKINSISTADNAKGNKNMVEIKMLIKNKDSGEVSIGAGDFKVKAGKTTYEVYPQGNNFGDVIKEGKELTGSAFFELPKSVEKGQLVYEINQKEAASWDITVPEAE</sequence>
<dbReference type="RefSeq" id="WP_185374882.1">
    <property type="nucleotide sequence ID" value="NZ_JAARRM010000006.1"/>
</dbReference>
<feature type="signal peptide" evidence="2">
    <location>
        <begin position="1"/>
        <end position="23"/>
    </location>
</feature>
<dbReference type="Pfam" id="PF11611">
    <property type="entry name" value="DUF4352"/>
    <property type="match status" value="1"/>
</dbReference>
<reference evidence="4 5" key="1">
    <citation type="submission" date="2020-03" db="EMBL/GenBank/DDBJ databases">
        <title>Soil Listeria distribution.</title>
        <authorList>
            <person name="Liao J."/>
            <person name="Wiedmann M."/>
        </authorList>
    </citation>
    <scope>NUCLEOTIDE SEQUENCE [LARGE SCALE GENOMIC DNA]</scope>
    <source>
        <strain evidence="4 5">FSL L7-1507</strain>
    </source>
</reference>
<protein>
    <submittedName>
        <fullName evidence="4">DUF4352 domain-containing protein</fullName>
    </submittedName>
</protein>
<evidence type="ECO:0000259" key="3">
    <source>
        <dbReference type="Pfam" id="PF11611"/>
    </source>
</evidence>
<dbReference type="PROSITE" id="PS51257">
    <property type="entry name" value="PROKAR_LIPOPROTEIN"/>
    <property type="match status" value="1"/>
</dbReference>
<dbReference type="AlphaFoldDB" id="A0A841ZT75"/>
<evidence type="ECO:0000313" key="5">
    <source>
        <dbReference type="Proteomes" id="UP000559885"/>
    </source>
</evidence>
<dbReference type="EMBL" id="JAARRM010000006">
    <property type="protein sequence ID" value="MBC1522365.1"/>
    <property type="molecule type" value="Genomic_DNA"/>
</dbReference>
<proteinExistence type="predicted"/>
<feature type="domain" description="DUF4352" evidence="3">
    <location>
        <begin position="48"/>
        <end position="142"/>
    </location>
</feature>
<dbReference type="InterPro" id="IPR029051">
    <property type="entry name" value="DUF4352"/>
</dbReference>
<organism evidence="4 5">
    <name type="scientific">Listeria aquatica</name>
    <dbReference type="NCBI Taxonomy" id="1494960"/>
    <lineage>
        <taxon>Bacteria</taxon>
        <taxon>Bacillati</taxon>
        <taxon>Bacillota</taxon>
        <taxon>Bacilli</taxon>
        <taxon>Bacillales</taxon>
        <taxon>Listeriaceae</taxon>
        <taxon>Listeria</taxon>
    </lineage>
</organism>
<dbReference type="Proteomes" id="UP000559885">
    <property type="component" value="Unassembled WGS sequence"/>
</dbReference>
<keyword evidence="1 2" id="KW-0732">Signal</keyword>
<name>A0A841ZT75_9LIST</name>
<dbReference type="Gene3D" id="2.60.40.1240">
    <property type="match status" value="1"/>
</dbReference>
<evidence type="ECO:0000313" key="4">
    <source>
        <dbReference type="EMBL" id="MBC1522365.1"/>
    </source>
</evidence>
<evidence type="ECO:0000256" key="2">
    <source>
        <dbReference type="SAM" id="SignalP"/>
    </source>
</evidence>
<comment type="caution">
    <text evidence="4">The sequence shown here is derived from an EMBL/GenBank/DDBJ whole genome shotgun (WGS) entry which is preliminary data.</text>
</comment>
<feature type="chain" id="PRO_5038810532" evidence="2">
    <location>
        <begin position="24"/>
        <end position="159"/>
    </location>
</feature>
<dbReference type="InterPro" id="IPR029050">
    <property type="entry name" value="Immunoprotect_excell_Ig-like"/>
</dbReference>
<evidence type="ECO:0000256" key="1">
    <source>
        <dbReference type="ARBA" id="ARBA00022729"/>
    </source>
</evidence>
<gene>
    <name evidence="4" type="ORF">HB912_11975</name>
</gene>